<evidence type="ECO:0000256" key="3">
    <source>
        <dbReference type="ARBA" id="ARBA00023295"/>
    </source>
</evidence>
<dbReference type="AlphaFoldDB" id="A0AA38T093"/>
<comment type="caution">
    <text evidence="6">The sequence shown here is derived from an EMBL/GenBank/DDBJ whole genome shotgun (WGS) entry which is preliminary data.</text>
</comment>
<dbReference type="Proteomes" id="UP001172457">
    <property type="component" value="Chromosome 6"/>
</dbReference>
<dbReference type="GO" id="GO:0004553">
    <property type="term" value="F:hydrolase activity, hydrolyzing O-glycosyl compounds"/>
    <property type="evidence" value="ECO:0007669"/>
    <property type="project" value="InterPro"/>
</dbReference>
<dbReference type="Pfam" id="PF00332">
    <property type="entry name" value="Glyco_hydro_17"/>
    <property type="match status" value="1"/>
</dbReference>
<dbReference type="InterPro" id="IPR017853">
    <property type="entry name" value="GH"/>
</dbReference>
<evidence type="ECO:0000256" key="1">
    <source>
        <dbReference type="ARBA" id="ARBA00008773"/>
    </source>
</evidence>
<keyword evidence="7" id="KW-1185">Reference proteome</keyword>
<proteinExistence type="inferred from homology"/>
<feature type="region of interest" description="Disordered" evidence="5">
    <location>
        <begin position="46"/>
        <end position="102"/>
    </location>
</feature>
<evidence type="ECO:0000313" key="7">
    <source>
        <dbReference type="Proteomes" id="UP001172457"/>
    </source>
</evidence>
<protein>
    <recommendedName>
        <fullName evidence="8">Glucan endo-1,3-beta-D-glucosidase</fullName>
    </recommendedName>
</protein>
<evidence type="ECO:0008006" key="8">
    <source>
        <dbReference type="Google" id="ProtNLM"/>
    </source>
</evidence>
<reference evidence="6" key="1">
    <citation type="submission" date="2023-03" db="EMBL/GenBank/DDBJ databases">
        <title>Chromosome-scale reference genome and RAD-based genetic map of yellow starthistle (Centaurea solstitialis) reveal putative structural variation and QTLs associated with invader traits.</title>
        <authorList>
            <person name="Reatini B."/>
            <person name="Cang F.A."/>
            <person name="Jiang Q."/>
            <person name="Mckibben M.T.W."/>
            <person name="Barker M.S."/>
            <person name="Rieseberg L.H."/>
            <person name="Dlugosch K.M."/>
        </authorList>
    </citation>
    <scope>NUCLEOTIDE SEQUENCE</scope>
    <source>
        <strain evidence="6">CAN-66</strain>
        <tissue evidence="6">Leaf</tissue>
    </source>
</reference>
<keyword evidence="2" id="KW-0378">Hydrolase</keyword>
<dbReference type="GO" id="GO:0005975">
    <property type="term" value="P:carbohydrate metabolic process"/>
    <property type="evidence" value="ECO:0007669"/>
    <property type="project" value="InterPro"/>
</dbReference>
<feature type="compositionally biased region" description="Low complexity" evidence="5">
    <location>
        <begin position="65"/>
        <end position="84"/>
    </location>
</feature>
<evidence type="ECO:0000313" key="6">
    <source>
        <dbReference type="EMBL" id="KAJ9545665.1"/>
    </source>
</evidence>
<dbReference type="InterPro" id="IPR000490">
    <property type="entry name" value="Glyco_hydro_17"/>
</dbReference>
<dbReference type="SUPFAM" id="SSF51445">
    <property type="entry name" value="(Trans)glycosidases"/>
    <property type="match status" value="1"/>
</dbReference>
<evidence type="ECO:0000256" key="5">
    <source>
        <dbReference type="SAM" id="MobiDB-lite"/>
    </source>
</evidence>
<evidence type="ECO:0000256" key="2">
    <source>
        <dbReference type="ARBA" id="ARBA00022801"/>
    </source>
</evidence>
<sequence>MPGKNFEIYIFALFNEDQKPGSLAERNFGLFRPDFTEVYDIGIINGTAPKRRHGPATSPNSQKAGSSGDDSVSNSDSDSGQSQSKTDEKTPTDGTDDAVGSGAATASAAGAAAVVLWVSSLIWQLSMTSVVVDDLANDTSQYITVTSAFYHLIKTLPIQPYPYQSK</sequence>
<keyword evidence="3" id="KW-0326">Glycosidase</keyword>
<gene>
    <name evidence="6" type="ORF">OSB04_025372</name>
</gene>
<accession>A0AA38T093</accession>
<comment type="similarity">
    <text evidence="1 4">Belongs to the glycosyl hydrolase 17 family.</text>
</comment>
<dbReference type="EMBL" id="JARYMX010000006">
    <property type="protein sequence ID" value="KAJ9545665.1"/>
    <property type="molecule type" value="Genomic_DNA"/>
</dbReference>
<dbReference type="Gene3D" id="3.20.20.80">
    <property type="entry name" value="Glycosidases"/>
    <property type="match status" value="1"/>
</dbReference>
<organism evidence="6 7">
    <name type="scientific">Centaurea solstitialis</name>
    <name type="common">yellow star-thistle</name>
    <dbReference type="NCBI Taxonomy" id="347529"/>
    <lineage>
        <taxon>Eukaryota</taxon>
        <taxon>Viridiplantae</taxon>
        <taxon>Streptophyta</taxon>
        <taxon>Embryophyta</taxon>
        <taxon>Tracheophyta</taxon>
        <taxon>Spermatophyta</taxon>
        <taxon>Magnoliopsida</taxon>
        <taxon>eudicotyledons</taxon>
        <taxon>Gunneridae</taxon>
        <taxon>Pentapetalae</taxon>
        <taxon>asterids</taxon>
        <taxon>campanulids</taxon>
        <taxon>Asterales</taxon>
        <taxon>Asteraceae</taxon>
        <taxon>Carduoideae</taxon>
        <taxon>Cardueae</taxon>
        <taxon>Centaureinae</taxon>
        <taxon>Centaurea</taxon>
    </lineage>
</organism>
<name>A0AA38T093_9ASTR</name>
<evidence type="ECO:0000256" key="4">
    <source>
        <dbReference type="RuleBase" id="RU004335"/>
    </source>
</evidence>